<keyword evidence="3" id="KW-1185">Reference proteome</keyword>
<feature type="compositionally biased region" description="Polar residues" evidence="1">
    <location>
        <begin position="55"/>
        <end position="75"/>
    </location>
</feature>
<evidence type="ECO:0000313" key="3">
    <source>
        <dbReference type="Proteomes" id="UP000008694"/>
    </source>
</evidence>
<accession>D7KEQ9</accession>
<reference evidence="3" key="1">
    <citation type="journal article" date="2011" name="Nat. Genet.">
        <title>The Arabidopsis lyrata genome sequence and the basis of rapid genome size change.</title>
        <authorList>
            <person name="Hu T.T."/>
            <person name="Pattyn P."/>
            <person name="Bakker E.G."/>
            <person name="Cao J."/>
            <person name="Cheng J.-F."/>
            <person name="Clark R.M."/>
            <person name="Fahlgren N."/>
            <person name="Fawcett J.A."/>
            <person name="Grimwood J."/>
            <person name="Gundlach H."/>
            <person name="Haberer G."/>
            <person name="Hollister J.D."/>
            <person name="Ossowski S."/>
            <person name="Ottilar R.P."/>
            <person name="Salamov A.A."/>
            <person name="Schneeberger K."/>
            <person name="Spannagl M."/>
            <person name="Wang X."/>
            <person name="Yang L."/>
            <person name="Nasrallah M.E."/>
            <person name="Bergelson J."/>
            <person name="Carrington J.C."/>
            <person name="Gaut B.S."/>
            <person name="Schmutz J."/>
            <person name="Mayer K.F.X."/>
            <person name="Van de Peer Y."/>
            <person name="Grigoriev I.V."/>
            <person name="Nordborg M."/>
            <person name="Weigel D."/>
            <person name="Guo Y.-L."/>
        </authorList>
    </citation>
    <scope>NUCLEOTIDE SEQUENCE [LARGE SCALE GENOMIC DNA]</scope>
    <source>
        <strain evidence="3">cv. MN47</strain>
    </source>
</reference>
<feature type="compositionally biased region" description="Polar residues" evidence="1">
    <location>
        <begin position="1"/>
        <end position="13"/>
    </location>
</feature>
<sequence length="137" mass="15465">MQNSNAIMQSLTRSRPLELNRSEAQNPQLTKANQPTGDPPTREETANPDPPDLATASTPCTNTDTKPPPETTTRQFDAPRAGKTHRKPPQERNQNGTTTEPHHGRRERRQEKLTEAKEKSPLRRRKGMPERQNGKTI</sequence>
<dbReference type="Gramene" id="Al_scaffold_0001_3079">
    <property type="protein sequence ID" value="Al_scaffold_0001_3079"/>
    <property type="gene ID" value="Al_scaffold_0001_3079"/>
</dbReference>
<name>D7KEQ9_ARALL</name>
<dbReference type="EMBL" id="GL348713">
    <property type="protein sequence ID" value="EFH69861.1"/>
    <property type="molecule type" value="Genomic_DNA"/>
</dbReference>
<dbReference type="Proteomes" id="UP000008694">
    <property type="component" value="Unassembled WGS sequence"/>
</dbReference>
<gene>
    <name evidence="2" type="ORF">ARALYDRAFT_680756</name>
</gene>
<feature type="compositionally biased region" description="Basic and acidic residues" evidence="1">
    <location>
        <begin position="108"/>
        <end position="137"/>
    </location>
</feature>
<organism evidence="3">
    <name type="scientific">Arabidopsis lyrata subsp. lyrata</name>
    <name type="common">Lyre-leaved rock-cress</name>
    <dbReference type="NCBI Taxonomy" id="81972"/>
    <lineage>
        <taxon>Eukaryota</taxon>
        <taxon>Viridiplantae</taxon>
        <taxon>Streptophyta</taxon>
        <taxon>Embryophyta</taxon>
        <taxon>Tracheophyta</taxon>
        <taxon>Spermatophyta</taxon>
        <taxon>Magnoliopsida</taxon>
        <taxon>eudicotyledons</taxon>
        <taxon>Gunneridae</taxon>
        <taxon>Pentapetalae</taxon>
        <taxon>rosids</taxon>
        <taxon>malvids</taxon>
        <taxon>Brassicales</taxon>
        <taxon>Brassicaceae</taxon>
        <taxon>Camelineae</taxon>
        <taxon>Arabidopsis</taxon>
    </lineage>
</organism>
<evidence type="ECO:0000313" key="2">
    <source>
        <dbReference type="EMBL" id="EFH69861.1"/>
    </source>
</evidence>
<proteinExistence type="predicted"/>
<dbReference type="HOGENOM" id="CLU_1867911_0_0_1"/>
<dbReference type="AlphaFoldDB" id="D7KEQ9"/>
<feature type="compositionally biased region" description="Polar residues" evidence="1">
    <location>
        <begin position="22"/>
        <end position="36"/>
    </location>
</feature>
<evidence type="ECO:0000256" key="1">
    <source>
        <dbReference type="SAM" id="MobiDB-lite"/>
    </source>
</evidence>
<feature type="region of interest" description="Disordered" evidence="1">
    <location>
        <begin position="1"/>
        <end position="137"/>
    </location>
</feature>
<protein>
    <submittedName>
        <fullName evidence="2">Predicted protein</fullName>
    </submittedName>
</protein>